<evidence type="ECO:0000313" key="3">
    <source>
        <dbReference type="Proteomes" id="UP000316726"/>
    </source>
</evidence>
<protein>
    <submittedName>
        <fullName evidence="2">S-adenosyl-L-methionine-dependent methyltransferase</fullName>
    </submittedName>
</protein>
<keyword evidence="2" id="KW-0489">Methyltransferase</keyword>
<dbReference type="EMBL" id="CP031039">
    <property type="protein sequence ID" value="QDZ21917.1"/>
    <property type="molecule type" value="Genomic_DNA"/>
</dbReference>
<feature type="domain" description="Methyltransferase type 11" evidence="1">
    <location>
        <begin position="108"/>
        <end position="203"/>
    </location>
</feature>
<dbReference type="Pfam" id="PF08241">
    <property type="entry name" value="Methyltransf_11"/>
    <property type="match status" value="1"/>
</dbReference>
<organism evidence="2 3">
    <name type="scientific">Chloropicon primus</name>
    <dbReference type="NCBI Taxonomy" id="1764295"/>
    <lineage>
        <taxon>Eukaryota</taxon>
        <taxon>Viridiplantae</taxon>
        <taxon>Chlorophyta</taxon>
        <taxon>Chloropicophyceae</taxon>
        <taxon>Chloropicales</taxon>
        <taxon>Chloropicaceae</taxon>
        <taxon>Chloropicon</taxon>
    </lineage>
</organism>
<name>A0A5B8MNE0_9CHLO</name>
<accession>A0A5B8MNE0</accession>
<proteinExistence type="predicted"/>
<reference evidence="2 3" key="1">
    <citation type="submission" date="2018-07" db="EMBL/GenBank/DDBJ databases">
        <title>The complete nuclear genome of the prasinophyte Chloropicon primus (CCMP1205).</title>
        <authorList>
            <person name="Pombert J.-F."/>
            <person name="Otis C."/>
            <person name="Turmel M."/>
            <person name="Lemieux C."/>
        </authorList>
    </citation>
    <scope>NUCLEOTIDE SEQUENCE [LARGE SCALE GENOMIC DNA]</scope>
    <source>
        <strain evidence="2 3">CCMP1205</strain>
    </source>
</reference>
<dbReference type="PANTHER" id="PTHR45036:SF1">
    <property type="entry name" value="METHYLTRANSFERASE LIKE 7A"/>
    <property type="match status" value="1"/>
</dbReference>
<dbReference type="GO" id="GO:0032259">
    <property type="term" value="P:methylation"/>
    <property type="evidence" value="ECO:0007669"/>
    <property type="project" value="UniProtKB-KW"/>
</dbReference>
<dbReference type="OrthoDB" id="416496at2759"/>
<keyword evidence="2" id="KW-0808">Transferase</keyword>
<dbReference type="Proteomes" id="UP000316726">
    <property type="component" value="Chromosome 6"/>
</dbReference>
<dbReference type="STRING" id="1764295.A0A5B8MNE0"/>
<dbReference type="PANTHER" id="PTHR45036">
    <property type="entry name" value="METHYLTRANSFERASE LIKE 7B"/>
    <property type="match status" value="1"/>
</dbReference>
<keyword evidence="3" id="KW-1185">Reference proteome</keyword>
<dbReference type="AlphaFoldDB" id="A0A5B8MNE0"/>
<gene>
    <name evidence="2" type="ORF">A3770_06p44350</name>
</gene>
<dbReference type="SUPFAM" id="SSF53335">
    <property type="entry name" value="S-adenosyl-L-methionine-dependent methyltransferases"/>
    <property type="match status" value="1"/>
</dbReference>
<dbReference type="Gene3D" id="3.40.50.150">
    <property type="entry name" value="Vaccinia Virus protein VP39"/>
    <property type="match status" value="1"/>
</dbReference>
<dbReference type="InterPro" id="IPR013216">
    <property type="entry name" value="Methyltransf_11"/>
</dbReference>
<evidence type="ECO:0000259" key="1">
    <source>
        <dbReference type="Pfam" id="PF08241"/>
    </source>
</evidence>
<evidence type="ECO:0000313" key="2">
    <source>
        <dbReference type="EMBL" id="QDZ21917.1"/>
    </source>
</evidence>
<dbReference type="GO" id="GO:0008757">
    <property type="term" value="F:S-adenosylmethionine-dependent methyltransferase activity"/>
    <property type="evidence" value="ECO:0007669"/>
    <property type="project" value="InterPro"/>
</dbReference>
<sequence>MIRCRAKMTTGGRYLVKGRAEERRGSTAGRGCFGSRREALGAGVAGLVAMGQRSLGALAAESPADQIAKDYDGYSRNYDNLEVGELAKAFELDALRTIAVTKAAGRTLEIGIGTGLNLELYDFDKVTHLTGFDISTGMLDKSRERVVAKGLEGKVDLVQGDAAKLPFEDNSFDSVVVSYSLCVVPDARSSLGEIARVLRPSGSGFVVEHISSDIKPLALYQKFLAPFVRKYGKGCDPSKDIPSLAQESGLAVYDLDRRVLGTVAYMRVKANES</sequence>
<dbReference type="InterPro" id="IPR029063">
    <property type="entry name" value="SAM-dependent_MTases_sf"/>
</dbReference>
<dbReference type="InterPro" id="IPR052356">
    <property type="entry name" value="Thiol_S-MT"/>
</dbReference>
<dbReference type="CDD" id="cd02440">
    <property type="entry name" value="AdoMet_MTases"/>
    <property type="match status" value="1"/>
</dbReference>